<dbReference type="Pfam" id="PF11751">
    <property type="entry name" value="PorP_SprF"/>
    <property type="match status" value="1"/>
</dbReference>
<organism evidence="3 4">
    <name type="scientific">Maribacter arenosus</name>
    <dbReference type="NCBI Taxonomy" id="1854708"/>
    <lineage>
        <taxon>Bacteria</taxon>
        <taxon>Pseudomonadati</taxon>
        <taxon>Bacteroidota</taxon>
        <taxon>Flavobacteriia</taxon>
        <taxon>Flavobacteriales</taxon>
        <taxon>Flavobacteriaceae</taxon>
        <taxon>Maribacter</taxon>
    </lineage>
</organism>
<reference evidence="3 4" key="1">
    <citation type="submission" date="2020-05" db="EMBL/GenBank/DDBJ databases">
        <title>The draft genome sequence of Maribacter arenosus CAU 1321.</title>
        <authorList>
            <person name="Mu L."/>
        </authorList>
    </citation>
    <scope>NUCLEOTIDE SEQUENCE [LARGE SCALE GENOMIC DNA]</scope>
    <source>
        <strain evidence="3 4">CAU 1321</strain>
    </source>
</reference>
<feature type="chain" id="PRO_5047524214" evidence="2">
    <location>
        <begin position="22"/>
        <end position="580"/>
    </location>
</feature>
<proteinExistence type="predicted"/>
<keyword evidence="2" id="KW-0732">Signal</keyword>
<evidence type="ECO:0000256" key="2">
    <source>
        <dbReference type="SAM" id="SignalP"/>
    </source>
</evidence>
<dbReference type="NCBIfam" id="TIGR03519">
    <property type="entry name" value="T9SS_PorP_fam"/>
    <property type="match status" value="1"/>
</dbReference>
<protein>
    <submittedName>
        <fullName evidence="3">PorP/SprF family type IX secretion system membrane protein</fullName>
    </submittedName>
</protein>
<dbReference type="Proteomes" id="UP000598350">
    <property type="component" value="Unassembled WGS sequence"/>
</dbReference>
<evidence type="ECO:0000313" key="3">
    <source>
        <dbReference type="EMBL" id="MBD0849163.1"/>
    </source>
</evidence>
<keyword evidence="4" id="KW-1185">Reference proteome</keyword>
<accession>A0ABR7VA86</accession>
<keyword evidence="1" id="KW-0175">Coiled coil</keyword>
<feature type="signal peptide" evidence="2">
    <location>
        <begin position="1"/>
        <end position="21"/>
    </location>
</feature>
<dbReference type="RefSeq" id="WP_188312302.1">
    <property type="nucleotide sequence ID" value="NZ_JABTCG010000001.1"/>
</dbReference>
<sequence length="580" mass="65766">MIKYKLSLLILLLGWALHAQNDGLPLDLRQHNLTDSNSSIFNPALSVNYANTQSFGIWTRWQWQMIDGDPTTFFLNYTGKLNSSSSIGAGFYQHNTDLYLNTGGVLNYAYRFLLNDRMSLTFGLNLFGYQQEFSGNPFQGDPQIELPLFSTTNDFILQFAPGIQFTYDGLRIGLTSENMFDYNMSEKEAHTANNEKIYLGTASYDIPVSLSMSDSTSVLRPMLYIKSIPGFDTQVGVSGFLSTNTFWAQAGYNSFYGIGFGGGARIMKRFSIGALVEFGTNSDLKGKDPTFELVTAYDFGTFDPRKKVVGFDVDEEEEEKELEEIAKVEDAPEELTKAELLAMKQQAKEIDKAQRKRTKDSLAMVKKETAIAAELRNEQKRRTDSINNAKKLEEESYARLERQRRMDSIALADKERALALEKTQLDKIKLDSVNKAKEAELLADAQRKALQRKTDSLKDAQSAAEIAAKEKETLEQVAQQTKEDKPKAGEKYEEVVGEDGLKPGYYLIANVFGTKRYFDAFMADLTKKGLQPKSFLRSKNNFNYVYLNRYDTMGEARKARDSKFDGKYQEKTWIYRVVPK</sequence>
<dbReference type="InterPro" id="IPR019861">
    <property type="entry name" value="PorP/SprF_Bacteroidetes"/>
</dbReference>
<evidence type="ECO:0000256" key="1">
    <source>
        <dbReference type="SAM" id="Coils"/>
    </source>
</evidence>
<name>A0ABR7VA86_9FLAO</name>
<evidence type="ECO:0000313" key="4">
    <source>
        <dbReference type="Proteomes" id="UP000598350"/>
    </source>
</evidence>
<gene>
    <name evidence="3" type="ORF">HPE63_00660</name>
</gene>
<feature type="coiled-coil region" evidence="1">
    <location>
        <begin position="457"/>
        <end position="484"/>
    </location>
</feature>
<comment type="caution">
    <text evidence="3">The sequence shown here is derived from an EMBL/GenBank/DDBJ whole genome shotgun (WGS) entry which is preliminary data.</text>
</comment>
<dbReference type="EMBL" id="JABTCG010000001">
    <property type="protein sequence ID" value="MBD0849163.1"/>
    <property type="molecule type" value="Genomic_DNA"/>
</dbReference>